<dbReference type="EMBL" id="JAOPKA010000001">
    <property type="protein sequence ID" value="MCU4740017.1"/>
    <property type="molecule type" value="Genomic_DNA"/>
</dbReference>
<reference evidence="1 3" key="1">
    <citation type="submission" date="2022-09" db="EMBL/GenBank/DDBJ databases">
        <title>Enrichment on poylsaccharides allowed isolation of novel metabolic and taxonomic groups of Haloarchaea.</title>
        <authorList>
            <person name="Sorokin D.Y."/>
            <person name="Elcheninov A.G."/>
            <person name="Khizhniak T.V."/>
            <person name="Kolganova T.V."/>
            <person name="Kublanov I.V."/>
        </authorList>
    </citation>
    <scope>NUCLEOTIDE SEQUENCE</scope>
    <source>
        <strain evidence="2 3">AArc-m2/3/4</strain>
        <strain evidence="1">AArc-xg1-1</strain>
    </source>
</reference>
<protein>
    <submittedName>
        <fullName evidence="1">DUF3426 domain-containing protein</fullName>
    </submittedName>
</protein>
<dbReference type="EMBL" id="JAOPKB010000021">
    <property type="protein sequence ID" value="MCU4975609.1"/>
    <property type="molecule type" value="Genomic_DNA"/>
</dbReference>
<dbReference type="Proteomes" id="UP001321018">
    <property type="component" value="Unassembled WGS sequence"/>
</dbReference>
<name>A0AAP3E0M0_9EURY</name>
<dbReference type="InterPro" id="IPR047676">
    <property type="entry name" value="FxLYD_dom"/>
</dbReference>
<sequence>MKRRAFLVCSVVATAGCLDIIEDNGEEIREPQDIVIVEESLVRDNPGTEDERVYVWGVARNESDRRWSYVEIRATFYDEDGEELDSVIENVPDVTSDEEWPFEIEYPHFGEDAAAVADYELEPSTGV</sequence>
<accession>A0AAP3E0M0</accession>
<keyword evidence="3" id="KW-1185">Reference proteome</keyword>
<dbReference type="NCBIfam" id="NF038353">
    <property type="entry name" value="FxLYD_dom"/>
    <property type="match status" value="1"/>
</dbReference>
<organism evidence="1 4">
    <name type="scientific">Natronoglomus mannanivorans</name>
    <dbReference type="NCBI Taxonomy" id="2979990"/>
    <lineage>
        <taxon>Archaea</taxon>
        <taxon>Methanobacteriati</taxon>
        <taxon>Methanobacteriota</taxon>
        <taxon>Stenosarchaea group</taxon>
        <taxon>Halobacteria</taxon>
        <taxon>Halobacteriales</taxon>
        <taxon>Natrialbaceae</taxon>
        <taxon>Natronoglomus</taxon>
    </lineage>
</organism>
<gene>
    <name evidence="2" type="ORF">OB955_23260</name>
    <name evidence="1" type="ORF">OB960_01195</name>
</gene>
<dbReference type="RefSeq" id="WP_338001873.1">
    <property type="nucleotide sequence ID" value="NZ_JAOPKA010000001.1"/>
</dbReference>
<proteinExistence type="predicted"/>
<dbReference type="Proteomes" id="UP001320972">
    <property type="component" value="Unassembled WGS sequence"/>
</dbReference>
<comment type="caution">
    <text evidence="1">The sequence shown here is derived from an EMBL/GenBank/DDBJ whole genome shotgun (WGS) entry which is preliminary data.</text>
</comment>
<evidence type="ECO:0000313" key="2">
    <source>
        <dbReference type="EMBL" id="MCU4975609.1"/>
    </source>
</evidence>
<dbReference type="AlphaFoldDB" id="A0AAP3E0M0"/>
<evidence type="ECO:0000313" key="3">
    <source>
        <dbReference type="Proteomes" id="UP001320972"/>
    </source>
</evidence>
<dbReference type="PROSITE" id="PS51257">
    <property type="entry name" value="PROKAR_LIPOPROTEIN"/>
    <property type="match status" value="1"/>
</dbReference>
<evidence type="ECO:0000313" key="4">
    <source>
        <dbReference type="Proteomes" id="UP001321018"/>
    </source>
</evidence>
<evidence type="ECO:0000313" key="1">
    <source>
        <dbReference type="EMBL" id="MCU4740017.1"/>
    </source>
</evidence>